<evidence type="ECO:0000256" key="1">
    <source>
        <dbReference type="PROSITE-ProRule" id="PRU00409"/>
    </source>
</evidence>
<dbReference type="GO" id="GO:0046872">
    <property type="term" value="F:metal ion binding"/>
    <property type="evidence" value="ECO:0007669"/>
    <property type="project" value="InterPro"/>
</dbReference>
<gene>
    <name evidence="3" type="ORF">BGK67_30370</name>
</gene>
<feature type="domain" description="ATP-grasp" evidence="2">
    <location>
        <begin position="160"/>
        <end position="362"/>
    </location>
</feature>
<protein>
    <recommendedName>
        <fullName evidence="2">ATP-grasp domain-containing protein</fullName>
    </recommendedName>
</protein>
<dbReference type="InterPro" id="IPR041356">
    <property type="entry name" value="PGM1_C"/>
</dbReference>
<dbReference type="Pfam" id="PF18105">
    <property type="entry name" value="PGM1_C"/>
    <property type="match status" value="1"/>
</dbReference>
<reference evidence="3 4" key="1">
    <citation type="submission" date="2016-08" db="EMBL/GenBank/DDBJ databases">
        <title>The complete genome of Streptomyces subrutilus 10-1-1.</title>
        <authorList>
            <person name="Chen X."/>
        </authorList>
    </citation>
    <scope>NUCLEOTIDE SEQUENCE [LARGE SCALE GENOMIC DNA]</scope>
    <source>
        <strain evidence="3 4">10-1-1</strain>
    </source>
</reference>
<evidence type="ECO:0000313" key="3">
    <source>
        <dbReference type="EMBL" id="OEJ35051.1"/>
    </source>
</evidence>
<name>A0A1E5PZV7_9ACTN</name>
<keyword evidence="1" id="KW-0067">ATP-binding</keyword>
<dbReference type="AlphaFoldDB" id="A0A1E5PZV7"/>
<sequence>MTVNESDGVAPWVVFANFLSDLAVDLDEGQALAQWALQAPRKAWLLRDGDVLVTPVPLSGEFRRYVSGLTGVPIERAPVIEVPPAGSVPLARAVRQAGLLGEVRAHAGRPGTALLPTAMDASALAFARDLGITVHPYATVDEAAVALPATMLLNTKAGFRHAAAQVGMRLPEGRVCRRPEVEEAVGRLLRQHERVVVKPDRSAGGHGLRFLSRTDLRGRGAALELEPVGGAQGLWVVEECLPVAESVSIQMENTASGTRALFSGAMRVEGGSFTGYASPLPPSCAHVAGELEEWGMGLGRHLAGHGYLGPFGLDALVTSDGVSYASESNVRRTATTTPHAMVTRLAASCGLPRPAWAVSKRRTRRPLGFEEALDRLRTHGIAFDPARGEGVVLYADAPADGRSWRYAVIARDQGDVGEQEAVLARAMGFDGP</sequence>
<dbReference type="SUPFAM" id="SSF56059">
    <property type="entry name" value="Glutathione synthetase ATP-binding domain-like"/>
    <property type="match status" value="1"/>
</dbReference>
<dbReference type="EMBL" id="MEHK01000001">
    <property type="protein sequence ID" value="OEJ35051.1"/>
    <property type="molecule type" value="Genomic_DNA"/>
</dbReference>
<comment type="caution">
    <text evidence="3">The sequence shown here is derived from an EMBL/GenBank/DDBJ whole genome shotgun (WGS) entry which is preliminary data.</text>
</comment>
<keyword evidence="1" id="KW-0547">Nucleotide-binding</keyword>
<evidence type="ECO:0000313" key="4">
    <source>
        <dbReference type="Proteomes" id="UP000095705"/>
    </source>
</evidence>
<dbReference type="Proteomes" id="UP000095705">
    <property type="component" value="Unassembled WGS sequence"/>
</dbReference>
<dbReference type="Pfam" id="PF18604">
    <property type="entry name" value="PreAtp-grasp"/>
    <property type="match status" value="1"/>
</dbReference>
<organism evidence="3 4">
    <name type="scientific">Streptomyces subrutilus</name>
    <dbReference type="NCBI Taxonomy" id="36818"/>
    <lineage>
        <taxon>Bacteria</taxon>
        <taxon>Bacillati</taxon>
        <taxon>Actinomycetota</taxon>
        <taxon>Actinomycetes</taxon>
        <taxon>Kitasatosporales</taxon>
        <taxon>Streptomycetaceae</taxon>
        <taxon>Streptomyces</taxon>
    </lineage>
</organism>
<dbReference type="InterPro" id="IPR011761">
    <property type="entry name" value="ATP-grasp"/>
</dbReference>
<proteinExistence type="predicted"/>
<keyword evidence="4" id="KW-1185">Reference proteome</keyword>
<dbReference type="GO" id="GO:0005524">
    <property type="term" value="F:ATP binding"/>
    <property type="evidence" value="ECO:0007669"/>
    <property type="project" value="UniProtKB-UniRule"/>
</dbReference>
<dbReference type="PROSITE" id="PS50975">
    <property type="entry name" value="ATP_GRASP"/>
    <property type="match status" value="1"/>
</dbReference>
<accession>A0A1E5PZV7</accession>
<dbReference type="InterPro" id="IPR040754">
    <property type="entry name" value="PreAtp-grasp"/>
</dbReference>
<evidence type="ECO:0000259" key="2">
    <source>
        <dbReference type="PROSITE" id="PS50975"/>
    </source>
</evidence>
<dbReference type="STRING" id="36818.BGK67_30370"/>